<feature type="transmembrane region" description="Helical" evidence="1">
    <location>
        <begin position="41"/>
        <end position="62"/>
    </location>
</feature>
<evidence type="ECO:0000313" key="3">
    <source>
        <dbReference type="Proteomes" id="UP000664701"/>
    </source>
</evidence>
<feature type="transmembrane region" description="Helical" evidence="1">
    <location>
        <begin position="9"/>
        <end position="26"/>
    </location>
</feature>
<reference evidence="2 3" key="2">
    <citation type="submission" date="2024-03" db="EMBL/GenBank/DDBJ databases">
        <title>The Genome Sequence of Enterococcus sp. DIV2402.</title>
        <authorList>
            <consortium name="The Broad Institute Genomics Platform"/>
            <consortium name="The Broad Institute Microbial Omics Core"/>
            <consortium name="The Broad Institute Genomic Center for Infectious Diseases"/>
            <person name="Earl A."/>
            <person name="Manson A."/>
            <person name="Gilmore M."/>
            <person name="Schwartman J."/>
            <person name="Shea T."/>
            <person name="Abouelleil A."/>
            <person name="Cao P."/>
            <person name="Chapman S."/>
            <person name="Cusick C."/>
            <person name="Young S."/>
            <person name="Neafsey D."/>
            <person name="Nusbaum C."/>
            <person name="Birren B."/>
        </authorList>
    </citation>
    <scope>NUCLEOTIDE SEQUENCE [LARGE SCALE GENOMIC DNA]</scope>
    <source>
        <strain evidence="2 3">DIV2402</strain>
    </source>
</reference>
<reference evidence="2 3" key="1">
    <citation type="submission" date="2021-03" db="EMBL/GenBank/DDBJ databases">
        <authorList>
            <person name="Gilmore M.S."/>
            <person name="Schwartzman J."/>
            <person name="Van Tyne D."/>
            <person name="Martin M."/>
            <person name="Earl A.M."/>
            <person name="Manson A.L."/>
            <person name="Straub T."/>
            <person name="Salamzade R."/>
            <person name="Saavedra J."/>
            <person name="Lebreton F."/>
            <person name="Prichula J."/>
            <person name="Schaufler K."/>
            <person name="Gaca A."/>
            <person name="Sgardioli B."/>
            <person name="Wagenaar J."/>
            <person name="Strong T."/>
        </authorList>
    </citation>
    <scope>NUCLEOTIDE SEQUENCE [LARGE SCALE GENOMIC DNA]</scope>
    <source>
        <strain evidence="2 3">DIV2402</strain>
    </source>
</reference>
<dbReference type="EMBL" id="CP147251">
    <property type="protein sequence ID" value="WYJ77021.1"/>
    <property type="molecule type" value="Genomic_DNA"/>
</dbReference>
<evidence type="ECO:0008006" key="4">
    <source>
        <dbReference type="Google" id="ProtNLM"/>
    </source>
</evidence>
<proteinExistence type="predicted"/>
<dbReference type="RefSeq" id="WP_207940801.1">
    <property type="nucleotide sequence ID" value="NZ_CP147251.1"/>
</dbReference>
<keyword evidence="1" id="KW-0812">Transmembrane</keyword>
<evidence type="ECO:0000256" key="1">
    <source>
        <dbReference type="SAM" id="Phobius"/>
    </source>
</evidence>
<sequence length="89" mass="10284">MSEIIQNPVWMYLILVNVYVFCLMGYDKQQAKKRRWRVPEANLLFFGIIGGGLGGLLARAFFHHKTRKPKFLVCFLVGVVFDGLLLFFS</sequence>
<keyword evidence="1" id="KW-0472">Membrane</keyword>
<organism evidence="2 3">
    <name type="scientific">Candidatus Enterococcus lowellii</name>
    <dbReference type="NCBI Taxonomy" id="2230877"/>
    <lineage>
        <taxon>Bacteria</taxon>
        <taxon>Bacillati</taxon>
        <taxon>Bacillota</taxon>
        <taxon>Bacilli</taxon>
        <taxon>Lactobacillales</taxon>
        <taxon>Enterococcaceae</taxon>
        <taxon>Enterococcus</taxon>
    </lineage>
</organism>
<dbReference type="InterPro" id="IPR010718">
    <property type="entry name" value="DUF1294"/>
</dbReference>
<name>A0ABZ2SPF0_9ENTE</name>
<evidence type="ECO:0000313" key="2">
    <source>
        <dbReference type="EMBL" id="WYJ77021.1"/>
    </source>
</evidence>
<keyword evidence="1" id="KW-1133">Transmembrane helix</keyword>
<dbReference type="Pfam" id="PF06961">
    <property type="entry name" value="DUF1294"/>
    <property type="match status" value="1"/>
</dbReference>
<feature type="transmembrane region" description="Helical" evidence="1">
    <location>
        <begin position="71"/>
        <end position="88"/>
    </location>
</feature>
<keyword evidence="3" id="KW-1185">Reference proteome</keyword>
<dbReference type="Proteomes" id="UP000664701">
    <property type="component" value="Chromosome"/>
</dbReference>
<accession>A0ABZ2SPF0</accession>
<gene>
    <name evidence="2" type="ORF">DOK78_001659</name>
</gene>
<protein>
    <recommendedName>
        <fullName evidence="4">DUF1294 domain-containing protein</fullName>
    </recommendedName>
</protein>